<dbReference type="PANTHER" id="PTHR42648">
    <property type="entry name" value="TRANSPOSASE, PUTATIVE-RELATED"/>
    <property type="match status" value="1"/>
</dbReference>
<proteinExistence type="predicted"/>
<dbReference type="InterPro" id="IPR039537">
    <property type="entry name" value="Retrotran_Ty1/copia-like"/>
</dbReference>
<evidence type="ECO:0000313" key="4">
    <source>
        <dbReference type="Proteomes" id="UP001231189"/>
    </source>
</evidence>
<feature type="compositionally biased region" description="Pro residues" evidence="1">
    <location>
        <begin position="400"/>
        <end position="413"/>
    </location>
</feature>
<dbReference type="PROSITE" id="PS50994">
    <property type="entry name" value="INTEGRASE"/>
    <property type="match status" value="1"/>
</dbReference>
<feature type="compositionally biased region" description="Gly residues" evidence="1">
    <location>
        <begin position="140"/>
        <end position="152"/>
    </location>
</feature>
<accession>A0AAD8SWW5</accession>
<reference evidence="3" key="1">
    <citation type="submission" date="2023-07" db="EMBL/GenBank/DDBJ databases">
        <title>A chromosome-level genome assembly of Lolium multiflorum.</title>
        <authorList>
            <person name="Chen Y."/>
            <person name="Copetti D."/>
            <person name="Kolliker R."/>
            <person name="Studer B."/>
        </authorList>
    </citation>
    <scope>NUCLEOTIDE SEQUENCE</scope>
    <source>
        <strain evidence="3">02402/16</strain>
        <tissue evidence="3">Leaf</tissue>
    </source>
</reference>
<dbReference type="PANTHER" id="PTHR42648:SF26">
    <property type="entry name" value="INTEGRASE CATALYTIC DOMAIN-CONTAINING PROTEIN"/>
    <property type="match status" value="1"/>
</dbReference>
<dbReference type="GO" id="GO:0015074">
    <property type="term" value="P:DNA integration"/>
    <property type="evidence" value="ECO:0007669"/>
    <property type="project" value="InterPro"/>
</dbReference>
<feature type="domain" description="Integrase catalytic" evidence="2">
    <location>
        <begin position="215"/>
        <end position="398"/>
    </location>
</feature>
<dbReference type="SUPFAM" id="SSF53098">
    <property type="entry name" value="Ribonuclease H-like"/>
    <property type="match status" value="1"/>
</dbReference>
<dbReference type="EMBL" id="JAUUTY010000003">
    <property type="protein sequence ID" value="KAK1665405.1"/>
    <property type="molecule type" value="Genomic_DNA"/>
</dbReference>
<organism evidence="3 4">
    <name type="scientific">Lolium multiflorum</name>
    <name type="common">Italian ryegrass</name>
    <name type="synonym">Lolium perenne subsp. multiflorum</name>
    <dbReference type="NCBI Taxonomy" id="4521"/>
    <lineage>
        <taxon>Eukaryota</taxon>
        <taxon>Viridiplantae</taxon>
        <taxon>Streptophyta</taxon>
        <taxon>Embryophyta</taxon>
        <taxon>Tracheophyta</taxon>
        <taxon>Spermatophyta</taxon>
        <taxon>Magnoliopsida</taxon>
        <taxon>Liliopsida</taxon>
        <taxon>Poales</taxon>
        <taxon>Poaceae</taxon>
        <taxon>BOP clade</taxon>
        <taxon>Pooideae</taxon>
        <taxon>Poodae</taxon>
        <taxon>Poeae</taxon>
        <taxon>Poeae Chloroplast Group 2 (Poeae type)</taxon>
        <taxon>Loliodinae</taxon>
        <taxon>Loliinae</taxon>
        <taxon>Lolium</taxon>
    </lineage>
</organism>
<dbReference type="InterPro" id="IPR012337">
    <property type="entry name" value="RNaseH-like_sf"/>
</dbReference>
<name>A0AAD8SWW5_LOLMU</name>
<evidence type="ECO:0000313" key="3">
    <source>
        <dbReference type="EMBL" id="KAK1665405.1"/>
    </source>
</evidence>
<feature type="compositionally biased region" description="Pro residues" evidence="1">
    <location>
        <begin position="459"/>
        <end position="473"/>
    </location>
</feature>
<dbReference type="Proteomes" id="UP001231189">
    <property type="component" value="Unassembled WGS sequence"/>
</dbReference>
<dbReference type="AlphaFoldDB" id="A0AAD8SWW5"/>
<sequence>MEENHKGDGEAPDIFKTVVRDGDDARTVWTKIHGLFTDNKLQRVVFLRGVLRHFLALSLDAYCLRLKAIAGELSYLRLEDRRLANQRACAPHTALAAGLGQGTPAGQTGFSFPPRLAAPFVAPPPQQQGQQGRRRRGRGNGRNTGGYGGGGPLPAWQPAPPPWSSGFNPCTRVVHAYTMPVPRLPAPGLLGPCPQAHQAHFASPSTPAPAYGGLPSYAPPQQEGWDPALVAALQQAHTVAPYVVGGDWIMDTGASSHMASYPDDYSHFVWTFPLRHKSDVSTTLSVFYTYVSTQFGRPIHALQTDNGKELDNTAVRHLLSSHGAIFRLTCPYTSQQNGHVERVLCTLNDCVRTLLFHAHVPPTFWPDALATTTLLINLHAGPADRRPCWPDRLTAGQPRPAGPPPLPADPPAGRPASCPARPAPPPARPPARSKQRPCRLARPPARPDRRPLLASCPVQPEPLPARPVPWLAP</sequence>
<dbReference type="InterPro" id="IPR036397">
    <property type="entry name" value="RNaseH_sf"/>
</dbReference>
<feature type="region of interest" description="Disordered" evidence="1">
    <location>
        <begin position="113"/>
        <end position="160"/>
    </location>
</feature>
<keyword evidence="4" id="KW-1185">Reference proteome</keyword>
<feature type="region of interest" description="Disordered" evidence="1">
    <location>
        <begin position="387"/>
        <end position="473"/>
    </location>
</feature>
<protein>
    <recommendedName>
        <fullName evidence="2">Integrase catalytic domain-containing protein</fullName>
    </recommendedName>
</protein>
<dbReference type="Gene3D" id="3.30.420.10">
    <property type="entry name" value="Ribonuclease H-like superfamily/Ribonuclease H"/>
    <property type="match status" value="1"/>
</dbReference>
<gene>
    <name evidence="3" type="ORF">QYE76_053564</name>
</gene>
<evidence type="ECO:0000259" key="2">
    <source>
        <dbReference type="PROSITE" id="PS50994"/>
    </source>
</evidence>
<dbReference type="GO" id="GO:0003676">
    <property type="term" value="F:nucleic acid binding"/>
    <property type="evidence" value="ECO:0007669"/>
    <property type="project" value="InterPro"/>
</dbReference>
<comment type="caution">
    <text evidence="3">The sequence shown here is derived from an EMBL/GenBank/DDBJ whole genome shotgun (WGS) entry which is preliminary data.</text>
</comment>
<dbReference type="InterPro" id="IPR001584">
    <property type="entry name" value="Integrase_cat-core"/>
</dbReference>
<evidence type="ECO:0000256" key="1">
    <source>
        <dbReference type="SAM" id="MobiDB-lite"/>
    </source>
</evidence>